<feature type="region of interest" description="Disordered" evidence="1">
    <location>
        <begin position="328"/>
        <end position="364"/>
    </location>
</feature>
<dbReference type="EMBL" id="OOIN01000011">
    <property type="protein sequence ID" value="SPO25318.1"/>
    <property type="molecule type" value="Genomic_DNA"/>
</dbReference>
<feature type="compositionally biased region" description="Polar residues" evidence="1">
    <location>
        <begin position="328"/>
        <end position="350"/>
    </location>
</feature>
<evidence type="ECO:0000256" key="1">
    <source>
        <dbReference type="SAM" id="MobiDB-lite"/>
    </source>
</evidence>
<dbReference type="OrthoDB" id="2554925at2759"/>
<organism evidence="2 3">
    <name type="scientific">Ustilago trichophora</name>
    <dbReference type="NCBI Taxonomy" id="86804"/>
    <lineage>
        <taxon>Eukaryota</taxon>
        <taxon>Fungi</taxon>
        <taxon>Dikarya</taxon>
        <taxon>Basidiomycota</taxon>
        <taxon>Ustilaginomycotina</taxon>
        <taxon>Ustilaginomycetes</taxon>
        <taxon>Ustilaginales</taxon>
        <taxon>Ustilaginaceae</taxon>
        <taxon>Ustilago</taxon>
    </lineage>
</organism>
<sequence length="431" mass="46347">MSSFSARESHKYQQPSTRRLVSSTTSLRSETTLTAQQLQCSNSDYNGPLIQGPTSSSSLVPLLSSVATSMDSASTLAGSSAAQTISPFSSDSALLNASGSSSSVTTTSSSAPSSSSHVSGSSSLRSARSITSTSSAPISSTSPPSCPRRSVTATQKQREAQSGRNYFHWNQESVEALLDILYTEDKYARSLIGGRLTADEEKSSKMTKESLYSELFQRVFPEENIAGGGRRIKGKLRALDLKYKELKKQFSSTGSGILLQDMNPDHSTYTPDLASQEDEPMMEDEAMLDSEDDTFPSTRTIPGLETIAASSQEDPYASRVLSSLASVHSNSVPAGSPTPTYLPSASDGIQTPTPPPRLRSSTAACYRTQVQVRERRESRMCESHAGRRPELEYLSVALSGTSTGAWNLNQSIYSKAAPQLRPLESIKNTRA</sequence>
<feature type="compositionally biased region" description="Polar residues" evidence="1">
    <location>
        <begin position="35"/>
        <end position="45"/>
    </location>
</feature>
<reference evidence="2 3" key="1">
    <citation type="submission" date="2018-03" db="EMBL/GenBank/DDBJ databases">
        <authorList>
            <person name="Guldener U."/>
        </authorList>
    </citation>
    <scope>NUCLEOTIDE SEQUENCE [LARGE SCALE GENOMIC DNA]</scope>
    <source>
        <strain evidence="2 3">NBRC100155</strain>
    </source>
</reference>
<accession>A0A5C3E4F9</accession>
<feature type="compositionally biased region" description="Low complexity" evidence="1">
    <location>
        <begin position="96"/>
        <end position="152"/>
    </location>
</feature>
<evidence type="ECO:0000313" key="3">
    <source>
        <dbReference type="Proteomes" id="UP000324022"/>
    </source>
</evidence>
<dbReference type="Proteomes" id="UP000324022">
    <property type="component" value="Unassembled WGS sequence"/>
</dbReference>
<feature type="region of interest" description="Disordered" evidence="1">
    <location>
        <begin position="1"/>
        <end position="49"/>
    </location>
</feature>
<dbReference type="AlphaFoldDB" id="A0A5C3E4F9"/>
<protein>
    <submittedName>
        <fullName evidence="2">Uncharacterized protein</fullName>
    </submittedName>
</protein>
<keyword evidence="3" id="KW-1185">Reference proteome</keyword>
<evidence type="ECO:0000313" key="2">
    <source>
        <dbReference type="EMBL" id="SPO25318.1"/>
    </source>
</evidence>
<proteinExistence type="predicted"/>
<feature type="compositionally biased region" description="Low complexity" evidence="1">
    <location>
        <begin position="16"/>
        <end position="34"/>
    </location>
</feature>
<name>A0A5C3E4F9_9BASI</name>
<feature type="region of interest" description="Disordered" evidence="1">
    <location>
        <begin position="96"/>
        <end position="164"/>
    </location>
</feature>
<gene>
    <name evidence="2" type="ORF">UTRI_10104</name>
</gene>